<feature type="compositionally biased region" description="Basic and acidic residues" evidence="3">
    <location>
        <begin position="67"/>
        <end position="77"/>
    </location>
</feature>
<feature type="coiled-coil region" evidence="2">
    <location>
        <begin position="120"/>
        <end position="346"/>
    </location>
</feature>
<protein>
    <recommendedName>
        <fullName evidence="4">GRIP domain-containing protein</fullName>
    </recommendedName>
</protein>
<dbReference type="Proteomes" id="UP000324705">
    <property type="component" value="Chromosome 2B"/>
</dbReference>
<dbReference type="Gramene" id="TRITD2Bv1G111340.3">
    <property type="protein sequence ID" value="TRITD2Bv1G111340.3"/>
    <property type="gene ID" value="TRITD2Bv1G111340"/>
</dbReference>
<dbReference type="AlphaFoldDB" id="A0A9R1PMU3"/>
<dbReference type="InterPro" id="IPR000237">
    <property type="entry name" value="GRIP_dom"/>
</dbReference>
<feature type="coiled-coil region" evidence="2">
    <location>
        <begin position="690"/>
        <end position="734"/>
    </location>
</feature>
<evidence type="ECO:0000313" key="6">
    <source>
        <dbReference type="Proteomes" id="UP000324705"/>
    </source>
</evidence>
<sequence length="808" mass="91976">MPRPRPRGRGKTRSGSQRMDSEEGTAPPAPEQAACDPSQEESAAPVDEERADTDAVAGEDQGTSENEAERTREELERTVTELSIQNEYLKSQIAGAQQLANSAEVGIGSGREDEDDSELVRSLKEQVERLSKEVQEQKQTQKVAEAALEHVNMSYAEADGKVQELTAKLNEAQLKIEKELKERDDKYVELDTKFQRLHKRAKNRIQDIQKEKDDLEARFNEINQKAMETASLQLAAQQELERARHQASEALRAMDAERQQLRTVNNKLRCNFDETRLALEARNNALEKLQQSMLEKEQMLEQIQRSMQSAEEKRHASVSELSAKHHKSLEAQLAEVSAERTKASETIQSLQMVLAKKDSEITGIEAASTGEAARLKATLEEIKGELTHLKDQHEKERQSWEAECESLREKLEALESARFRSEIESAKFRNQLESELSMQNQLLQNKDSDLISAKEEISRLESEFSAYKIRAHALLQRKDAELSTAQNSDVLKAHEEAIREAEKEVAAALEERDEAIQDLQVAQCRHSEEIEARDLGLAELDKKLKNVMKKLDYVTSQFLSEKESWEKKLASVEESWRLKCESMKGQSNVHVEDHLQKNLGEWTLKYEKLKEEHESFRDISDRMIEEKEREIAKLLNENKDLHHSLEAKAAVSKRDNLSPGYVKQDALSIELAEQQILLLARQQAQREEELGQSHRHILALQQEVEDLERENRLHDQQEAMLKAELRNMERSQKREGVDMTYLKNVILKLLETGEVGALLPVVAMLLQFSPDELNKCQHGVLSNVASLPATALSDGGSTPNSFFGRFTF</sequence>
<evidence type="ECO:0000256" key="2">
    <source>
        <dbReference type="SAM" id="Coils"/>
    </source>
</evidence>
<dbReference type="Gene3D" id="1.20.120.330">
    <property type="entry name" value="Nucleotidyltransferases domain 2"/>
    <property type="match status" value="1"/>
</dbReference>
<dbReference type="EMBL" id="LT934114">
    <property type="protein sequence ID" value="VAH45874.1"/>
    <property type="molecule type" value="Genomic_DNA"/>
</dbReference>
<feature type="compositionally biased region" description="Basic residues" evidence="3">
    <location>
        <begin position="1"/>
        <end position="12"/>
    </location>
</feature>
<dbReference type="Pfam" id="PF01465">
    <property type="entry name" value="GRIP"/>
    <property type="match status" value="1"/>
</dbReference>
<dbReference type="SMART" id="SM00755">
    <property type="entry name" value="Grip"/>
    <property type="match status" value="1"/>
</dbReference>
<evidence type="ECO:0000259" key="4">
    <source>
        <dbReference type="PROSITE" id="PS50913"/>
    </source>
</evidence>
<evidence type="ECO:0000313" key="5">
    <source>
        <dbReference type="EMBL" id="VAH45874.1"/>
    </source>
</evidence>
<feature type="coiled-coil region" evidence="2">
    <location>
        <begin position="372"/>
        <end position="525"/>
    </location>
</feature>
<dbReference type="GO" id="GO:0007131">
    <property type="term" value="P:reciprocal meiotic recombination"/>
    <property type="evidence" value="ECO:0007669"/>
    <property type="project" value="TreeGrafter"/>
</dbReference>
<dbReference type="PANTHER" id="PTHR23160">
    <property type="entry name" value="SYNAPTONEMAL COMPLEX PROTEIN-RELATED"/>
    <property type="match status" value="1"/>
</dbReference>
<dbReference type="PROSITE" id="PS50913">
    <property type="entry name" value="GRIP"/>
    <property type="match status" value="1"/>
</dbReference>
<feature type="coiled-coil region" evidence="2">
    <location>
        <begin position="592"/>
        <end position="644"/>
    </location>
</feature>
<reference evidence="5 6" key="1">
    <citation type="submission" date="2017-09" db="EMBL/GenBank/DDBJ databases">
        <authorList>
            <consortium name="International Durum Wheat Genome Sequencing Consortium (IDWGSC)"/>
            <person name="Milanesi L."/>
        </authorList>
    </citation>
    <scope>NUCLEOTIDE SEQUENCE [LARGE SCALE GENOMIC DNA]</scope>
    <source>
        <strain evidence="6">cv. Svevo</strain>
    </source>
</reference>
<organism evidence="5 6">
    <name type="scientific">Triticum turgidum subsp. durum</name>
    <name type="common">Durum wheat</name>
    <name type="synonym">Triticum durum</name>
    <dbReference type="NCBI Taxonomy" id="4567"/>
    <lineage>
        <taxon>Eukaryota</taxon>
        <taxon>Viridiplantae</taxon>
        <taxon>Streptophyta</taxon>
        <taxon>Embryophyta</taxon>
        <taxon>Tracheophyta</taxon>
        <taxon>Spermatophyta</taxon>
        <taxon>Magnoliopsida</taxon>
        <taxon>Liliopsida</taxon>
        <taxon>Poales</taxon>
        <taxon>Poaceae</taxon>
        <taxon>BOP clade</taxon>
        <taxon>Pooideae</taxon>
        <taxon>Triticodae</taxon>
        <taxon>Triticeae</taxon>
        <taxon>Triticinae</taxon>
        <taxon>Triticum</taxon>
    </lineage>
</organism>
<evidence type="ECO:0000256" key="3">
    <source>
        <dbReference type="SAM" id="MobiDB-lite"/>
    </source>
</evidence>
<proteinExistence type="predicted"/>
<evidence type="ECO:0000256" key="1">
    <source>
        <dbReference type="ARBA" id="ARBA00023054"/>
    </source>
</evidence>
<keyword evidence="1 2" id="KW-0175">Coiled coil</keyword>
<accession>A0A9R1PMU3</accession>
<name>A0A9R1PMU3_TRITD</name>
<keyword evidence="6" id="KW-1185">Reference proteome</keyword>
<gene>
    <name evidence="5" type="ORF">TRITD_2Bv1G111340</name>
</gene>
<dbReference type="PANTHER" id="PTHR23160:SF1">
    <property type="entry name" value="PROTEIN GRIP"/>
    <property type="match status" value="1"/>
</dbReference>
<feature type="region of interest" description="Disordered" evidence="3">
    <location>
        <begin position="1"/>
        <end position="77"/>
    </location>
</feature>
<feature type="domain" description="GRIP" evidence="4">
    <location>
        <begin position="732"/>
        <end position="779"/>
    </location>
</feature>